<dbReference type="AlphaFoldDB" id="A0A194X4K4"/>
<evidence type="ECO:0000313" key="3">
    <source>
        <dbReference type="EMBL" id="KUJ14994.1"/>
    </source>
</evidence>
<feature type="compositionally biased region" description="Basic and acidic residues" evidence="2">
    <location>
        <begin position="208"/>
        <end position="225"/>
    </location>
</feature>
<keyword evidence="1" id="KW-0175">Coiled coil</keyword>
<organism evidence="3 4">
    <name type="scientific">Mollisia scopiformis</name>
    <name type="common">Conifer needle endophyte fungus</name>
    <name type="synonym">Phialocephala scopiformis</name>
    <dbReference type="NCBI Taxonomy" id="149040"/>
    <lineage>
        <taxon>Eukaryota</taxon>
        <taxon>Fungi</taxon>
        <taxon>Dikarya</taxon>
        <taxon>Ascomycota</taxon>
        <taxon>Pezizomycotina</taxon>
        <taxon>Leotiomycetes</taxon>
        <taxon>Helotiales</taxon>
        <taxon>Mollisiaceae</taxon>
        <taxon>Mollisia</taxon>
    </lineage>
</organism>
<dbReference type="Proteomes" id="UP000070700">
    <property type="component" value="Unassembled WGS sequence"/>
</dbReference>
<keyword evidence="4" id="KW-1185">Reference proteome</keyword>
<evidence type="ECO:0000256" key="2">
    <source>
        <dbReference type="SAM" id="MobiDB-lite"/>
    </source>
</evidence>
<sequence>MPEAEYDEEIEKRFAEAESRLSAHDEFYQHEAFKRRQPSQLDLGPAPRPLPLAATTSEDIRYVREKWDERHKYLPRYKKKDVMEDFKEIERQIDRLEEEHDISALKMSQIAYDEEIEHKFTNAKRRLQVINKFFPLSREENLRGVPELSSFWRDPYSASEYFHCLREEWDERHRFFSRLRRNAMMEKLKDLEDMILVLERAASRETEREWNRAMERNRRREERAGYRSPPPYSER</sequence>
<dbReference type="InParanoid" id="A0A194X4K4"/>
<reference evidence="3 4" key="1">
    <citation type="submission" date="2015-10" db="EMBL/GenBank/DDBJ databases">
        <title>Full genome of DAOMC 229536 Phialocephala scopiformis, a fungal endophyte of spruce producing the potent anti-insectan compound rugulosin.</title>
        <authorList>
            <consortium name="DOE Joint Genome Institute"/>
            <person name="Walker A.K."/>
            <person name="Frasz S.L."/>
            <person name="Seifert K.A."/>
            <person name="Miller J.D."/>
            <person name="Mondo S.J."/>
            <person name="Labutti K."/>
            <person name="Lipzen A."/>
            <person name="Dockter R."/>
            <person name="Kennedy M."/>
            <person name="Grigoriev I.V."/>
            <person name="Spatafora J.W."/>
        </authorList>
    </citation>
    <scope>NUCLEOTIDE SEQUENCE [LARGE SCALE GENOMIC DNA]</scope>
    <source>
        <strain evidence="3 4">CBS 120377</strain>
    </source>
</reference>
<dbReference type="RefSeq" id="XP_018069349.1">
    <property type="nucleotide sequence ID" value="XM_018220080.1"/>
</dbReference>
<dbReference type="GeneID" id="28829806"/>
<name>A0A194X4K4_MOLSC</name>
<proteinExistence type="predicted"/>
<evidence type="ECO:0000313" key="4">
    <source>
        <dbReference type="Proteomes" id="UP000070700"/>
    </source>
</evidence>
<dbReference type="KEGG" id="psco:LY89DRAFT_736055"/>
<feature type="coiled-coil region" evidence="1">
    <location>
        <begin position="79"/>
        <end position="106"/>
    </location>
</feature>
<dbReference type="EMBL" id="KQ947419">
    <property type="protein sequence ID" value="KUJ14994.1"/>
    <property type="molecule type" value="Genomic_DNA"/>
</dbReference>
<protein>
    <submittedName>
        <fullName evidence="3">Uncharacterized protein</fullName>
    </submittedName>
</protein>
<evidence type="ECO:0000256" key="1">
    <source>
        <dbReference type="SAM" id="Coils"/>
    </source>
</evidence>
<feature type="region of interest" description="Disordered" evidence="2">
    <location>
        <begin position="208"/>
        <end position="235"/>
    </location>
</feature>
<gene>
    <name evidence="3" type="ORF">LY89DRAFT_736055</name>
</gene>
<feature type="coiled-coil region" evidence="1">
    <location>
        <begin position="181"/>
        <end position="208"/>
    </location>
</feature>
<accession>A0A194X4K4</accession>
<feature type="region of interest" description="Disordered" evidence="2">
    <location>
        <begin position="33"/>
        <end position="52"/>
    </location>
</feature>